<gene>
    <name evidence="1" type="ORF">NAEGRDRAFT_46580</name>
</gene>
<dbReference type="OMA" id="QSTHHDS"/>
<dbReference type="RefSeq" id="XP_002681227.1">
    <property type="nucleotide sequence ID" value="XM_002681181.1"/>
</dbReference>
<dbReference type="VEuPathDB" id="AmoebaDB:NAEGRDRAFT_46580"/>
<proteinExistence type="predicted"/>
<name>D2V4A6_NAEGR</name>
<keyword evidence="2" id="KW-1185">Reference proteome</keyword>
<dbReference type="AlphaFoldDB" id="D2V4A6"/>
<dbReference type="OrthoDB" id="10253705at2759"/>
<reference evidence="1 2" key="1">
    <citation type="journal article" date="2010" name="Cell">
        <title>The genome of Naegleria gruberi illuminates early eukaryotic versatility.</title>
        <authorList>
            <person name="Fritz-Laylin L.K."/>
            <person name="Prochnik S.E."/>
            <person name="Ginger M.L."/>
            <person name="Dacks J.B."/>
            <person name="Carpenter M.L."/>
            <person name="Field M.C."/>
            <person name="Kuo A."/>
            <person name="Paredez A."/>
            <person name="Chapman J."/>
            <person name="Pham J."/>
            <person name="Shu S."/>
            <person name="Neupane R."/>
            <person name="Cipriano M."/>
            <person name="Mancuso J."/>
            <person name="Tu H."/>
            <person name="Salamov A."/>
            <person name="Lindquist E."/>
            <person name="Shapiro H."/>
            <person name="Lucas S."/>
            <person name="Grigoriev I.V."/>
            <person name="Cande W.Z."/>
            <person name="Fulton C."/>
            <person name="Rokhsar D.S."/>
            <person name="Dawson S.C."/>
        </authorList>
    </citation>
    <scope>NUCLEOTIDE SEQUENCE [LARGE SCALE GENOMIC DNA]</scope>
    <source>
        <strain evidence="1 2">NEG-M</strain>
    </source>
</reference>
<dbReference type="EMBL" id="GG738851">
    <property type="protein sequence ID" value="EFC48483.1"/>
    <property type="molecule type" value="Genomic_DNA"/>
</dbReference>
<accession>D2V4A6</accession>
<sequence>MVLPDKTSTSKLSFRLAIPEQYSAIREMVNLAYRKEGHAFKLGEERKRTSDSEVQQLIQSTHHDSEKCAGIVCFYRDETELIGSIFLEFTTHDLDGSGTLYFGMLAKSENIERGTMFKWGQDGEERGFAPMIIETLMKIGKVGGCKTVSCVVFHVSTALVKHYMTNCQLVEYGRDEVPFKHELCKEVEFIKLHRFIEE</sequence>
<evidence type="ECO:0000313" key="1">
    <source>
        <dbReference type="EMBL" id="EFC48483.1"/>
    </source>
</evidence>
<dbReference type="InParanoid" id="D2V4A6"/>
<dbReference type="Proteomes" id="UP000006671">
    <property type="component" value="Unassembled WGS sequence"/>
</dbReference>
<protein>
    <submittedName>
        <fullName evidence="1">Predicted protein</fullName>
    </submittedName>
</protein>
<organism evidence="2">
    <name type="scientific">Naegleria gruberi</name>
    <name type="common">Amoeba</name>
    <dbReference type="NCBI Taxonomy" id="5762"/>
    <lineage>
        <taxon>Eukaryota</taxon>
        <taxon>Discoba</taxon>
        <taxon>Heterolobosea</taxon>
        <taxon>Tetramitia</taxon>
        <taxon>Eutetramitia</taxon>
        <taxon>Vahlkampfiidae</taxon>
        <taxon>Naegleria</taxon>
    </lineage>
</organism>
<dbReference type="GeneID" id="8849879"/>
<dbReference type="KEGG" id="ngr:NAEGRDRAFT_46580"/>
<evidence type="ECO:0000313" key="2">
    <source>
        <dbReference type="Proteomes" id="UP000006671"/>
    </source>
</evidence>